<organism evidence="2 3">
    <name type="scientific">Amborella trichopoda</name>
    <dbReference type="NCBI Taxonomy" id="13333"/>
    <lineage>
        <taxon>Eukaryota</taxon>
        <taxon>Viridiplantae</taxon>
        <taxon>Streptophyta</taxon>
        <taxon>Embryophyta</taxon>
        <taxon>Tracheophyta</taxon>
        <taxon>Spermatophyta</taxon>
        <taxon>Magnoliopsida</taxon>
        <taxon>Amborellales</taxon>
        <taxon>Amborellaceae</taxon>
        <taxon>Amborella</taxon>
    </lineage>
</organism>
<reference evidence="3" key="1">
    <citation type="journal article" date="2013" name="Science">
        <title>The Amborella genome and the evolution of flowering plants.</title>
        <authorList>
            <consortium name="Amborella Genome Project"/>
        </authorList>
    </citation>
    <scope>NUCLEOTIDE SEQUENCE [LARGE SCALE GENOMIC DNA]</scope>
</reference>
<feature type="compositionally biased region" description="Basic and acidic residues" evidence="1">
    <location>
        <begin position="118"/>
        <end position="127"/>
    </location>
</feature>
<dbReference type="Proteomes" id="UP000017836">
    <property type="component" value="Unassembled WGS sequence"/>
</dbReference>
<dbReference type="EMBL" id="KI392271">
    <property type="protein sequence ID" value="ERN18156.1"/>
    <property type="molecule type" value="Genomic_DNA"/>
</dbReference>
<feature type="non-terminal residue" evidence="2">
    <location>
        <position position="1"/>
    </location>
</feature>
<feature type="region of interest" description="Disordered" evidence="1">
    <location>
        <begin position="93"/>
        <end position="146"/>
    </location>
</feature>
<dbReference type="AlphaFoldDB" id="U5CXV0"/>
<evidence type="ECO:0000313" key="3">
    <source>
        <dbReference type="Proteomes" id="UP000017836"/>
    </source>
</evidence>
<accession>U5CXV0</accession>
<gene>
    <name evidence="2" type="ORF">AMTR_s00054p00139720</name>
</gene>
<evidence type="ECO:0000256" key="1">
    <source>
        <dbReference type="SAM" id="MobiDB-lite"/>
    </source>
</evidence>
<dbReference type="HOGENOM" id="CLU_148912_0_0_1"/>
<name>U5CXV0_AMBTC</name>
<evidence type="ECO:0000313" key="2">
    <source>
        <dbReference type="EMBL" id="ERN18156.1"/>
    </source>
</evidence>
<keyword evidence="3" id="KW-1185">Reference proteome</keyword>
<protein>
    <submittedName>
        <fullName evidence="2">Uncharacterized protein</fullName>
    </submittedName>
</protein>
<proteinExistence type="predicted"/>
<sequence>LSTAPSTKAGLGNSLLPFFLQEYPANWSELALPGFLGKDDADLECFSLQGEKKSLFDDLGSNFGCAKGDVVSGRKGRSVQSLNTWIGSGLGSGLASMPERGQRTPASAGSRSVPLGAGEKRQEGERRKGSRGPQSTPVILKKRTRS</sequence>